<dbReference type="RefSeq" id="XP_062789249.1">
    <property type="nucleotide sequence ID" value="XM_062933198.1"/>
</dbReference>
<evidence type="ECO:0000313" key="3">
    <source>
        <dbReference type="Proteomes" id="UP001329825"/>
    </source>
</evidence>
<name>A0ABZ1CRW9_9TREE</name>
<dbReference type="GeneID" id="87953572"/>
<dbReference type="EMBL" id="CP141882">
    <property type="protein sequence ID" value="WRT64509.1"/>
    <property type="molecule type" value="Genomic_DNA"/>
</dbReference>
<evidence type="ECO:0000313" key="2">
    <source>
        <dbReference type="EMBL" id="WRT64509.1"/>
    </source>
</evidence>
<reference evidence="2 3" key="1">
    <citation type="submission" date="2024-01" db="EMBL/GenBank/DDBJ databases">
        <title>Comparative genomics of Cryptococcus and Kwoniella reveals pathogenesis evolution and contrasting modes of karyotype evolution via chromosome fusion or intercentromeric recombination.</title>
        <authorList>
            <person name="Coelho M.A."/>
            <person name="David-Palma M."/>
            <person name="Shea T."/>
            <person name="Bowers K."/>
            <person name="McGinley-Smith S."/>
            <person name="Mohammad A.W."/>
            <person name="Gnirke A."/>
            <person name="Yurkov A.M."/>
            <person name="Nowrousian M."/>
            <person name="Sun S."/>
            <person name="Cuomo C.A."/>
            <person name="Heitman J."/>
        </authorList>
    </citation>
    <scope>NUCLEOTIDE SEQUENCE [LARGE SCALE GENOMIC DNA]</scope>
    <source>
        <strain evidence="2">CBS 11374</strain>
    </source>
</reference>
<protein>
    <recommendedName>
        <fullName evidence="4">F-box domain-containing protein</fullName>
    </recommendedName>
</protein>
<gene>
    <name evidence="2" type="ORF">IL334_001441</name>
</gene>
<accession>A0ABZ1CRW9</accession>
<feature type="region of interest" description="Disordered" evidence="1">
    <location>
        <begin position="191"/>
        <end position="214"/>
    </location>
</feature>
<dbReference type="Proteomes" id="UP001329825">
    <property type="component" value="Chromosome 2"/>
</dbReference>
<keyword evidence="3" id="KW-1185">Reference proteome</keyword>
<proteinExistence type="predicted"/>
<feature type="compositionally biased region" description="Basic residues" evidence="1">
    <location>
        <begin position="191"/>
        <end position="205"/>
    </location>
</feature>
<evidence type="ECO:0008006" key="4">
    <source>
        <dbReference type="Google" id="ProtNLM"/>
    </source>
</evidence>
<organism evidence="2 3">
    <name type="scientific">Kwoniella shivajii</name>
    <dbReference type="NCBI Taxonomy" id="564305"/>
    <lineage>
        <taxon>Eukaryota</taxon>
        <taxon>Fungi</taxon>
        <taxon>Dikarya</taxon>
        <taxon>Basidiomycota</taxon>
        <taxon>Agaricomycotina</taxon>
        <taxon>Tremellomycetes</taxon>
        <taxon>Tremellales</taxon>
        <taxon>Cryptococcaceae</taxon>
        <taxon>Kwoniella</taxon>
    </lineage>
</organism>
<sequence>MASPVLTCSSIPLPDELRSHILTSYITSAPLSTLCILARCSKATYGRVMPILYSTVELDKNNAEQFAYGLSTKIHTPLKQLIKIRNGHLPKDYQSNEESGVQDLLALSSEHRKITLLGLIKRLVLVDLAGAIVISRILRIYQLLQEIWFTDKPIFRSLSSIHIRSKFVRSLCKIINESQFHSNYTISQNKAKVKSKSKSNYKKKSSKLDTTSHRKANLRDRNQEISVSAVHLDDLIIHSLGWGLRPTKVILDSSAISEGGSRTHHGYLDTAGTSIVNTRLCYHWPMKVLILNNYQGFEDLPHISYWNERETLEAYNIYYTLSELNSAQEQEELKTKRLDVLKKALQDYRMCTPVSDDKIYDTIINIYSEEGLWKAEEDRLEWIRKNVEEERLRTKLTDRLKCFNNVEMI</sequence>
<evidence type="ECO:0000256" key="1">
    <source>
        <dbReference type="SAM" id="MobiDB-lite"/>
    </source>
</evidence>